<gene>
    <name evidence="10" type="ORF">IM811_011551</name>
</gene>
<dbReference type="EMBL" id="JADCTT010000003">
    <property type="protein sequence ID" value="KAF9756110.1"/>
    <property type="molecule type" value="Genomic_DNA"/>
</dbReference>
<evidence type="ECO:0000259" key="9">
    <source>
        <dbReference type="Pfam" id="PF12359"/>
    </source>
</evidence>
<dbReference type="Proteomes" id="UP000616885">
    <property type="component" value="Unassembled WGS sequence"/>
</dbReference>
<proteinExistence type="predicted"/>
<dbReference type="InterPro" id="IPR022099">
    <property type="entry name" value="DUF3638"/>
</dbReference>
<evidence type="ECO:0000259" key="8">
    <source>
        <dbReference type="Pfam" id="PF12340"/>
    </source>
</evidence>
<feature type="region of interest" description="Disordered" evidence="7">
    <location>
        <begin position="75"/>
        <end position="144"/>
    </location>
</feature>
<feature type="domain" description="DUF3645" evidence="9">
    <location>
        <begin position="935"/>
        <end position="968"/>
    </location>
</feature>
<keyword evidence="5" id="KW-0378">Hydrolase</keyword>
<feature type="domain" description="DUF3638" evidence="8">
    <location>
        <begin position="588"/>
        <end position="813"/>
    </location>
</feature>
<dbReference type="EC" id="3.4.19.12" evidence="2"/>
<feature type="compositionally biased region" description="Polar residues" evidence="7">
    <location>
        <begin position="96"/>
        <end position="109"/>
    </location>
</feature>
<feature type="region of interest" description="Disordered" evidence="7">
    <location>
        <begin position="24"/>
        <end position="52"/>
    </location>
</feature>
<evidence type="ECO:0000256" key="2">
    <source>
        <dbReference type="ARBA" id="ARBA00012759"/>
    </source>
</evidence>
<evidence type="ECO:0000256" key="5">
    <source>
        <dbReference type="ARBA" id="ARBA00022801"/>
    </source>
</evidence>
<feature type="compositionally biased region" description="Polar residues" evidence="7">
    <location>
        <begin position="31"/>
        <end position="41"/>
    </location>
</feature>
<evidence type="ECO:0000256" key="6">
    <source>
        <dbReference type="ARBA" id="ARBA00022807"/>
    </source>
</evidence>
<comment type="caution">
    <text evidence="10">The sequence shown here is derived from an EMBL/GenBank/DDBJ whole genome shotgun (WGS) entry which is preliminary data.</text>
</comment>
<feature type="compositionally biased region" description="Polar residues" evidence="7">
    <location>
        <begin position="131"/>
        <end position="140"/>
    </location>
</feature>
<comment type="catalytic activity">
    <reaction evidence="1">
        <text>Thiol-dependent hydrolysis of ester, thioester, amide, peptide and isopeptide bonds formed by the C-terminal Gly of ubiquitin (a 76-residue protein attached to proteins as an intracellular targeting signal).</text>
        <dbReference type="EC" id="3.4.19.12"/>
    </reaction>
</comment>
<dbReference type="PANTHER" id="PTHR13367:SF34">
    <property type="match status" value="1"/>
</dbReference>
<dbReference type="Pfam" id="PF12340">
    <property type="entry name" value="DUF3638"/>
    <property type="match status" value="1"/>
</dbReference>
<organism evidence="10 11">
    <name type="scientific">Bionectria ochroleuca</name>
    <name type="common">Gliocladium roseum</name>
    <dbReference type="NCBI Taxonomy" id="29856"/>
    <lineage>
        <taxon>Eukaryota</taxon>
        <taxon>Fungi</taxon>
        <taxon>Dikarya</taxon>
        <taxon>Ascomycota</taxon>
        <taxon>Pezizomycotina</taxon>
        <taxon>Sordariomycetes</taxon>
        <taxon>Hypocreomycetidae</taxon>
        <taxon>Hypocreales</taxon>
        <taxon>Bionectriaceae</taxon>
        <taxon>Clonostachys</taxon>
    </lineage>
</organism>
<evidence type="ECO:0000313" key="10">
    <source>
        <dbReference type="EMBL" id="KAF9756110.1"/>
    </source>
</evidence>
<keyword evidence="3" id="KW-0645">Protease</keyword>
<evidence type="ECO:0000256" key="7">
    <source>
        <dbReference type="SAM" id="MobiDB-lite"/>
    </source>
</evidence>
<dbReference type="GO" id="GO:0004843">
    <property type="term" value="F:cysteine-type deubiquitinase activity"/>
    <property type="evidence" value="ECO:0007669"/>
    <property type="project" value="UniProtKB-EC"/>
</dbReference>
<protein>
    <recommendedName>
        <fullName evidence="2">ubiquitinyl hydrolase 1</fullName>
        <ecNumber evidence="2">3.4.19.12</ecNumber>
    </recommendedName>
</protein>
<name>A0A8H7NHP5_BIOOC</name>
<evidence type="ECO:0000256" key="4">
    <source>
        <dbReference type="ARBA" id="ARBA00022786"/>
    </source>
</evidence>
<evidence type="ECO:0000256" key="3">
    <source>
        <dbReference type="ARBA" id="ARBA00022670"/>
    </source>
</evidence>
<sequence>MPGTWAKRHRDSFIQAANVRAPQLETAAGQEHTTAEIQPTEDSYEDSTYKLAPPFRRYTTDIQYEEDSIDELALSPPDYLHKDDDSQDPLGIDPPTSLTTSFGSSFDSQTRPKRALTPPSRRSYSVKRRAQPQNAVQDSGATRRRPAFHLTARLLLSTNSPSPGQRLILVPAPSVEDVQAAVKAQDMLHLQMLNDMEGAMHGGTASTSNAGIDDLLVQQYDTDIPVPRRLEGSDMQSSRMFVEVGATGGFAKLGFLAASSYTLNDLRSMALQLVCRFLDKYVANPDTAGQHLQYIGGPGGTGKSRIVDALRDVFTARGQLHHIQITGTSGSAAAQIGGTTLHSACGLDIHRPRSGEQPPMFSEAKKWIWKQKLALMIDEALRERSDKPFGGVPVVLLMGLNMEAVVDWPASAGDTSRSSSRPTPGAIPGVFFYAQGMPVVLNKNAYIGLKVVNGAEFTAAEVISDITHTLDPANSSYGFLLGKCSRRGLPVVPAFVLTDYKAQGKTFADVLLKLRGNRTTNGQPSKCDFTSLYVQLSRAYWKSLSPEWKKAVVNFGSCLTQLQGSERLLGLHGHEADLVKEISDLGPRTWNPLDHPDSLLLEIEGSLRIRKVQQKIAETMGHPPTIASKNVVMQLNMGEGKSSVIVPIVAAALGDGTSLVRVIVAKPQSRQMFEMLVSKLGGLIGRRIYHMPFARSLRPTATQAEFLEHHYRQCRDHGGVLLVQPENLLSLQLMIQEAAIKEHDALSNSLIRIQRNFFDEFARDIIDESDENFSVKFELIYTMGLQGPIDYAPGRWIIIEQVLGLVSKYAPKLLEQFPKSIEIHTRSTDRYPRIRFLNKKASDEVLRLVANHICENGLLPGFPISRQSKECRDMVCHYIIEPKPCPDVIACVENGAFWDTASNSLLLIRGLFASGILEFIFGKKRWRVNYGLDATRDPKTRLAVPYRAKDSPSPRSEFSHPDVVICLTSISYYYGGLTDDELFLAFERLLLSDQADVEYHHWVELVQNLPESFRQLDGVNIRDRQLCIGRIFPHLRYSKGVIDYFLSKIVFVKEMKEFPHKLSASGWDLGRVKTFPATGFSGTNDSQHVLPLTVKQLDLPDQKHTNALVLENLLRPENSVTVLSEQLGHSAVWDAMQLLELTVRMDPETRVILDIGAQIIDLANEEVAKAWLSLVQGKKEIRGVVFCSDDDELSVLDRQGQVERLQTSPFAKDLGSCLVFLDEAHTRGIDLRLPQNYRAAVTLGANLVKDRLVQACMRMRKLGSGQSVVFYVPEEIETKIRSLNSSHGIDDGPITILDGKAFARQQKLWQQVSGSASQLSMGKSLAEEFLEDEARSLESRYRPRSQRDDLMDEGMAQSQNPMLQQIYHKYSEFSDVELYASSLQEEQERELAPEVEQECQKEHAEPTKPQLHEIHKDVSHFVLTGLINPLSSGFRQPFDIFKNTSAAAEFDVSQWPKGLLVTADFARTVRAGSFRKSYMDDYLRNVQWILTSSASGSMKMVVISPYEANQLRDEMENSKAVVRHIYAARQNRGFAPIDNLDIYILPGSAPQQDIPRALIIELNLFAGQLYFRSFKEYTEVCDYLGLAWKAAEEGQNIMPDGFIERPADDQTCGFRTSPVKFMKAILVRIRSNCEGIEKTHLGKVLEGALLTEDDFPGECVNGGG</sequence>
<dbReference type="InterPro" id="IPR027417">
    <property type="entry name" value="P-loop_NTPase"/>
</dbReference>
<accession>A0A8H7NHP5</accession>
<evidence type="ECO:0000256" key="1">
    <source>
        <dbReference type="ARBA" id="ARBA00000707"/>
    </source>
</evidence>
<dbReference type="GO" id="GO:0006508">
    <property type="term" value="P:proteolysis"/>
    <property type="evidence" value="ECO:0007669"/>
    <property type="project" value="UniProtKB-KW"/>
</dbReference>
<keyword evidence="6" id="KW-0788">Thiol protease</keyword>
<dbReference type="PANTHER" id="PTHR13367">
    <property type="entry name" value="UBIQUITIN THIOESTERASE"/>
    <property type="match status" value="1"/>
</dbReference>
<evidence type="ECO:0000313" key="11">
    <source>
        <dbReference type="Proteomes" id="UP000616885"/>
    </source>
</evidence>
<reference evidence="10" key="1">
    <citation type="submission" date="2020-10" db="EMBL/GenBank/DDBJ databases">
        <title>High-Quality Genome Resource of Clonostachys rosea strain S41 by Oxford Nanopore Long-Read Sequencing.</title>
        <authorList>
            <person name="Wang H."/>
        </authorList>
    </citation>
    <scope>NUCLEOTIDE SEQUENCE</scope>
    <source>
        <strain evidence="10">S41</strain>
    </source>
</reference>
<dbReference type="InterPro" id="IPR051346">
    <property type="entry name" value="OTU_Deubiquitinase"/>
</dbReference>
<dbReference type="Pfam" id="PF12359">
    <property type="entry name" value="DUF3645"/>
    <property type="match status" value="1"/>
</dbReference>
<keyword evidence="4" id="KW-0833">Ubl conjugation pathway</keyword>
<dbReference type="Gene3D" id="3.40.50.300">
    <property type="entry name" value="P-loop containing nucleotide triphosphate hydrolases"/>
    <property type="match status" value="1"/>
</dbReference>
<dbReference type="InterPro" id="IPR022105">
    <property type="entry name" value="DUF3645"/>
</dbReference>